<evidence type="ECO:0000313" key="3">
    <source>
        <dbReference type="Proteomes" id="UP000033220"/>
    </source>
</evidence>
<evidence type="ECO:0000259" key="1">
    <source>
        <dbReference type="Pfam" id="PF01402"/>
    </source>
</evidence>
<evidence type="ECO:0000313" key="2">
    <source>
        <dbReference type="EMBL" id="CCG07938.1"/>
    </source>
</evidence>
<dbReference type="InterPro" id="IPR010985">
    <property type="entry name" value="Ribbon_hlx_hlx"/>
</dbReference>
<protein>
    <submittedName>
        <fullName evidence="2">Putative yacA [Plasmid ColIb-P9]</fullName>
    </submittedName>
</protein>
<feature type="domain" description="Ribbon-helix-helix protein CopG" evidence="1">
    <location>
        <begin position="6"/>
        <end position="44"/>
    </location>
</feature>
<dbReference type="HOGENOM" id="CLU_2993778_0_0_5"/>
<dbReference type="Proteomes" id="UP000033220">
    <property type="component" value="Chromosome DSM 122"/>
</dbReference>
<dbReference type="AlphaFoldDB" id="H6SIX3"/>
<dbReference type="PATRIC" id="fig|1150469.3.peg.1483"/>
<sequence length="57" mass="6827">MKDATFTFRLEEDLKLRFTTLARTLDRSSADLLRDYILEFVERQEKTYVSSRARHDA</sequence>
<proteinExistence type="predicted"/>
<reference evidence="2 3" key="1">
    <citation type="submission" date="2012-02" db="EMBL/GenBank/DDBJ databases">
        <title>Shotgun genome sequence of Phaeospirillum photometricum DSM 122.</title>
        <authorList>
            <person name="Duquesne K."/>
            <person name="Sturgis J."/>
        </authorList>
    </citation>
    <scope>NUCLEOTIDE SEQUENCE [LARGE SCALE GENOMIC DNA]</scope>
    <source>
        <strain evidence="3">DSM122</strain>
    </source>
</reference>
<accession>H6SIX3</accession>
<dbReference type="EMBL" id="HE663493">
    <property type="protein sequence ID" value="CCG07938.1"/>
    <property type="molecule type" value="Genomic_DNA"/>
</dbReference>
<organism evidence="2 3">
    <name type="scientific">Pararhodospirillum photometricum DSM 122</name>
    <dbReference type="NCBI Taxonomy" id="1150469"/>
    <lineage>
        <taxon>Bacteria</taxon>
        <taxon>Pseudomonadati</taxon>
        <taxon>Pseudomonadota</taxon>
        <taxon>Alphaproteobacteria</taxon>
        <taxon>Rhodospirillales</taxon>
        <taxon>Rhodospirillaceae</taxon>
        <taxon>Pararhodospirillum</taxon>
    </lineage>
</organism>
<keyword evidence="3" id="KW-1185">Reference proteome</keyword>
<dbReference type="RefSeq" id="WP_014414577.1">
    <property type="nucleotide sequence ID" value="NC_017059.1"/>
</dbReference>
<dbReference type="GO" id="GO:0006355">
    <property type="term" value="P:regulation of DNA-templated transcription"/>
    <property type="evidence" value="ECO:0007669"/>
    <property type="project" value="InterPro"/>
</dbReference>
<dbReference type="InterPro" id="IPR002145">
    <property type="entry name" value="CopG"/>
</dbReference>
<gene>
    <name evidence="2" type="ORF">RSPPHO_01312</name>
</gene>
<name>H6SIX3_PARPM</name>
<dbReference type="SUPFAM" id="SSF47598">
    <property type="entry name" value="Ribbon-helix-helix"/>
    <property type="match status" value="1"/>
</dbReference>
<dbReference type="Pfam" id="PF01402">
    <property type="entry name" value="RHH_1"/>
    <property type="match status" value="1"/>
</dbReference>
<dbReference type="KEGG" id="rpm:RSPPHO_01312"/>
<dbReference type="OrthoDB" id="3174560at2"/>